<name>A0A7S4F4U1_CHRCT</name>
<proteinExistence type="predicted"/>
<dbReference type="EMBL" id="HBIZ01039282">
    <property type="protein sequence ID" value="CAE0772423.1"/>
    <property type="molecule type" value="Transcribed_RNA"/>
</dbReference>
<organism evidence="1">
    <name type="scientific">Chrysotila carterae</name>
    <name type="common">Marine alga</name>
    <name type="synonym">Syracosphaera carterae</name>
    <dbReference type="NCBI Taxonomy" id="13221"/>
    <lineage>
        <taxon>Eukaryota</taxon>
        <taxon>Haptista</taxon>
        <taxon>Haptophyta</taxon>
        <taxon>Prymnesiophyceae</taxon>
        <taxon>Isochrysidales</taxon>
        <taxon>Isochrysidaceae</taxon>
        <taxon>Chrysotila</taxon>
    </lineage>
</organism>
<sequence length="150" mass="17188">MACLLARCPCCRAVLESNYIPKVNVLLWNLIQNSFSAQIKQHANAKLSKATEALELARRDGALRDRLRAEMLQHRDVLVAANPQYFQTLELELKRPTSEIFRCECLQRFICLRKRVSNLSSTSFGREYVGCPLYSSVDPSRGCRFYTNIV</sequence>
<reference evidence="1" key="1">
    <citation type="submission" date="2021-01" db="EMBL/GenBank/DDBJ databases">
        <authorList>
            <person name="Corre E."/>
            <person name="Pelletier E."/>
            <person name="Niang G."/>
            <person name="Scheremetjew M."/>
            <person name="Finn R."/>
            <person name="Kale V."/>
            <person name="Holt S."/>
            <person name="Cochrane G."/>
            <person name="Meng A."/>
            <person name="Brown T."/>
            <person name="Cohen L."/>
        </authorList>
    </citation>
    <scope>NUCLEOTIDE SEQUENCE</scope>
    <source>
        <strain evidence="1">CCMP645</strain>
    </source>
</reference>
<accession>A0A7S4F4U1</accession>
<dbReference type="AlphaFoldDB" id="A0A7S4F4U1"/>
<gene>
    <name evidence="1" type="ORF">PCAR00345_LOCUS25035</name>
</gene>
<protein>
    <submittedName>
        <fullName evidence="1">Uncharacterized protein</fullName>
    </submittedName>
</protein>
<evidence type="ECO:0000313" key="1">
    <source>
        <dbReference type="EMBL" id="CAE0772423.1"/>
    </source>
</evidence>